<dbReference type="Gene3D" id="3.40.50.1820">
    <property type="entry name" value="alpha/beta hydrolase"/>
    <property type="match status" value="1"/>
</dbReference>
<dbReference type="Proteomes" id="UP000253606">
    <property type="component" value="Chromosome"/>
</dbReference>
<evidence type="ECO:0000256" key="4">
    <source>
        <dbReference type="ARBA" id="ARBA00022801"/>
    </source>
</evidence>
<keyword evidence="2" id="KW-0645">Protease</keyword>
<organism evidence="8 9">
    <name type="scientific">Acidisarcina polymorpha</name>
    <dbReference type="NCBI Taxonomy" id="2211140"/>
    <lineage>
        <taxon>Bacteria</taxon>
        <taxon>Pseudomonadati</taxon>
        <taxon>Acidobacteriota</taxon>
        <taxon>Terriglobia</taxon>
        <taxon>Terriglobales</taxon>
        <taxon>Acidobacteriaceae</taxon>
        <taxon>Acidisarcina</taxon>
    </lineage>
</organism>
<evidence type="ECO:0000313" key="9">
    <source>
        <dbReference type="Proteomes" id="UP000253606"/>
    </source>
</evidence>
<dbReference type="GO" id="GO:0004185">
    <property type="term" value="F:serine-type carboxypeptidase activity"/>
    <property type="evidence" value="ECO:0007669"/>
    <property type="project" value="InterPro"/>
</dbReference>
<name>A0A2Z5G3G4_9BACT</name>
<dbReference type="PROSITE" id="PS00131">
    <property type="entry name" value="CARBOXYPEPT_SER_SER"/>
    <property type="match status" value="1"/>
</dbReference>
<dbReference type="InterPro" id="IPR029058">
    <property type="entry name" value="AB_hydrolase_fold"/>
</dbReference>
<evidence type="ECO:0000256" key="2">
    <source>
        <dbReference type="ARBA" id="ARBA00022670"/>
    </source>
</evidence>
<keyword evidence="4" id="KW-0378">Hydrolase</keyword>
<evidence type="ECO:0000256" key="1">
    <source>
        <dbReference type="ARBA" id="ARBA00022645"/>
    </source>
</evidence>
<dbReference type="InterPro" id="IPR001563">
    <property type="entry name" value="Peptidase_S10"/>
</dbReference>
<evidence type="ECO:0000256" key="3">
    <source>
        <dbReference type="ARBA" id="ARBA00022729"/>
    </source>
</evidence>
<dbReference type="EMBL" id="CP030840">
    <property type="protein sequence ID" value="AXC13609.1"/>
    <property type="molecule type" value="Genomic_DNA"/>
</dbReference>
<dbReference type="AlphaFoldDB" id="A0A2Z5G3G4"/>
<dbReference type="KEGG" id="abas:ACPOL_4334"/>
<accession>A0A2Z5G3G4</accession>
<dbReference type="SUPFAM" id="SSF53474">
    <property type="entry name" value="alpha/beta-Hydrolases"/>
    <property type="match status" value="1"/>
</dbReference>
<proteinExistence type="predicted"/>
<sequence>MYFRDMKFPQIANRASRVLLLASALPLLFPAFSVIEAQAAKDSAAAPDKGTDKGADKAADKTADKLPPLPADAHTQQSAVIDGKTLRYTVTVGSLPVRDKEGKISGEVVFTAYTVEGENRPVTFAFNGGPGASSVFLNFGAIGPKHLLVGNEGDSPSDPATLSDNPGSWLDFTDLVFIDPIGTGFSRSTVPEAESKKQFFSTTPDIEYLSRAVYDWLLKNNRMASKKYLVGESYGGFRGPRITHYLQSQLGVAMNGVVLVSPYLNPTLEDNGDLSPIPWMVTLPSITAAHLEREKQLTPEAMNQVISYTRGEYATDLLKGHSDPEATPRVVKRVTEMTGLNPEFVKRSGGRLETGAYLREAFRDQGKIGSVYDSNVTAFDPFPYSPDQKSNDPILESIIAPTTTAMVDFVTRVVGWKVDARYNALSYEVNRLWDGGDDLRKGSVEDLRESVSADPKLLVLIVHGWNDLSCPFMGSVLTVDQMPIMGDLTRVAVKEYPGGHMFYTRPSSRDALRRDVMEMYAKH</sequence>
<reference evidence="8 9" key="1">
    <citation type="journal article" date="2018" name="Front. Microbiol.">
        <title>Hydrolytic Capabilities as a Key to Environmental Success: Chitinolytic and Cellulolytic Acidobacteria From Acidic Sub-arctic Soils and Boreal Peatlands.</title>
        <authorList>
            <person name="Belova S.E."/>
            <person name="Ravin N.V."/>
            <person name="Pankratov T.A."/>
            <person name="Rakitin A.L."/>
            <person name="Ivanova A.A."/>
            <person name="Beletsky A.V."/>
            <person name="Mardanov A.V."/>
            <person name="Sinninghe Damste J.S."/>
            <person name="Dedysh S.N."/>
        </authorList>
    </citation>
    <scope>NUCLEOTIDE SEQUENCE [LARGE SCALE GENOMIC DNA]</scope>
    <source>
        <strain evidence="8 9">SBC82</strain>
    </source>
</reference>
<feature type="region of interest" description="Disordered" evidence="6">
    <location>
        <begin position="43"/>
        <end position="76"/>
    </location>
</feature>
<dbReference type="GO" id="GO:0006508">
    <property type="term" value="P:proteolysis"/>
    <property type="evidence" value="ECO:0007669"/>
    <property type="project" value="UniProtKB-KW"/>
</dbReference>
<gene>
    <name evidence="8" type="ORF">ACPOL_4334</name>
</gene>
<keyword evidence="5" id="KW-0325">Glycoprotein</keyword>
<keyword evidence="1 8" id="KW-0121">Carboxypeptidase</keyword>
<dbReference type="Pfam" id="PF00450">
    <property type="entry name" value="Peptidase_S10"/>
    <property type="match status" value="1"/>
</dbReference>
<feature type="compositionally biased region" description="Basic and acidic residues" evidence="6">
    <location>
        <begin position="49"/>
        <end position="64"/>
    </location>
</feature>
<feature type="signal peptide" evidence="7">
    <location>
        <begin position="1"/>
        <end position="39"/>
    </location>
</feature>
<dbReference type="InterPro" id="IPR018202">
    <property type="entry name" value="Ser_caboxypep_ser_AS"/>
</dbReference>
<keyword evidence="3 7" id="KW-0732">Signal</keyword>
<evidence type="ECO:0000313" key="8">
    <source>
        <dbReference type="EMBL" id="AXC13609.1"/>
    </source>
</evidence>
<feature type="chain" id="PRO_5016262008" evidence="7">
    <location>
        <begin position="40"/>
        <end position="523"/>
    </location>
</feature>
<dbReference type="PANTHER" id="PTHR11802">
    <property type="entry name" value="SERINE PROTEASE FAMILY S10 SERINE CARBOXYPEPTIDASE"/>
    <property type="match status" value="1"/>
</dbReference>
<evidence type="ECO:0000256" key="5">
    <source>
        <dbReference type="ARBA" id="ARBA00023180"/>
    </source>
</evidence>
<evidence type="ECO:0000256" key="7">
    <source>
        <dbReference type="SAM" id="SignalP"/>
    </source>
</evidence>
<evidence type="ECO:0000256" key="6">
    <source>
        <dbReference type="SAM" id="MobiDB-lite"/>
    </source>
</evidence>
<protein>
    <submittedName>
        <fullName evidence="8">Carboxypeptidase C (Cathepsin A)</fullName>
    </submittedName>
</protein>
<dbReference type="PANTHER" id="PTHR11802:SF3">
    <property type="entry name" value="RETINOID-INDUCIBLE SERINE CARBOXYPEPTIDASE"/>
    <property type="match status" value="1"/>
</dbReference>
<keyword evidence="9" id="KW-1185">Reference proteome</keyword>